<sequence>MTTGIDAGRVDWRKSSHSSASGDCVEISRSHDGTVGCLLARDSKAVGLGVLRFAPDDWAGLVARIKAER</sequence>
<dbReference type="EMBL" id="JBHSIT010000006">
    <property type="protein sequence ID" value="MFC4909994.1"/>
    <property type="molecule type" value="Genomic_DNA"/>
</dbReference>
<accession>A0ABV9U291</accession>
<dbReference type="RefSeq" id="WP_378257955.1">
    <property type="nucleotide sequence ID" value="NZ_JBHSIT010000006.1"/>
</dbReference>
<evidence type="ECO:0000313" key="4">
    <source>
        <dbReference type="Proteomes" id="UP001595872"/>
    </source>
</evidence>
<feature type="domain" description="DUF397" evidence="2">
    <location>
        <begin position="11"/>
        <end position="66"/>
    </location>
</feature>
<evidence type="ECO:0000259" key="2">
    <source>
        <dbReference type="Pfam" id="PF04149"/>
    </source>
</evidence>
<organism evidence="3 4">
    <name type="scientific">Actinomadura gamaensis</name>
    <dbReference type="NCBI Taxonomy" id="1763541"/>
    <lineage>
        <taxon>Bacteria</taxon>
        <taxon>Bacillati</taxon>
        <taxon>Actinomycetota</taxon>
        <taxon>Actinomycetes</taxon>
        <taxon>Streptosporangiales</taxon>
        <taxon>Thermomonosporaceae</taxon>
        <taxon>Actinomadura</taxon>
    </lineage>
</organism>
<name>A0ABV9U291_9ACTN</name>
<comment type="caution">
    <text evidence="3">The sequence shown here is derived from an EMBL/GenBank/DDBJ whole genome shotgun (WGS) entry which is preliminary data.</text>
</comment>
<gene>
    <name evidence="3" type="ORF">ACFPCY_21915</name>
</gene>
<proteinExistence type="predicted"/>
<evidence type="ECO:0000313" key="3">
    <source>
        <dbReference type="EMBL" id="MFC4909994.1"/>
    </source>
</evidence>
<dbReference type="InterPro" id="IPR007278">
    <property type="entry name" value="DUF397"/>
</dbReference>
<dbReference type="Proteomes" id="UP001595872">
    <property type="component" value="Unassembled WGS sequence"/>
</dbReference>
<evidence type="ECO:0000256" key="1">
    <source>
        <dbReference type="SAM" id="MobiDB-lite"/>
    </source>
</evidence>
<reference evidence="4" key="1">
    <citation type="journal article" date="2019" name="Int. J. Syst. Evol. Microbiol.">
        <title>The Global Catalogue of Microorganisms (GCM) 10K type strain sequencing project: providing services to taxonomists for standard genome sequencing and annotation.</title>
        <authorList>
            <consortium name="The Broad Institute Genomics Platform"/>
            <consortium name="The Broad Institute Genome Sequencing Center for Infectious Disease"/>
            <person name="Wu L."/>
            <person name="Ma J."/>
        </authorList>
    </citation>
    <scope>NUCLEOTIDE SEQUENCE [LARGE SCALE GENOMIC DNA]</scope>
    <source>
        <strain evidence="4">KLKA75</strain>
    </source>
</reference>
<protein>
    <submittedName>
        <fullName evidence="3">DUF397 domain-containing protein</fullName>
    </submittedName>
</protein>
<feature type="region of interest" description="Disordered" evidence="1">
    <location>
        <begin position="1"/>
        <end position="23"/>
    </location>
</feature>
<dbReference type="Pfam" id="PF04149">
    <property type="entry name" value="DUF397"/>
    <property type="match status" value="1"/>
</dbReference>
<keyword evidence="4" id="KW-1185">Reference proteome</keyword>